<dbReference type="PIRSF" id="PIRSF039020">
    <property type="entry name" value="EhpR"/>
    <property type="match status" value="1"/>
</dbReference>
<dbReference type="RefSeq" id="WP_217965088.1">
    <property type="nucleotide sequence ID" value="NZ_JAHTBN010000005.1"/>
</dbReference>
<name>A0ABV8NUQ1_9BURK</name>
<dbReference type="InterPro" id="IPR051332">
    <property type="entry name" value="Fosfomycin_Res_Enzymes"/>
</dbReference>
<feature type="domain" description="VOC" evidence="1">
    <location>
        <begin position="10"/>
        <end position="126"/>
    </location>
</feature>
<dbReference type="PROSITE" id="PS51819">
    <property type="entry name" value="VOC"/>
    <property type="match status" value="1"/>
</dbReference>
<evidence type="ECO:0000313" key="2">
    <source>
        <dbReference type="EMBL" id="MFC4200159.1"/>
    </source>
</evidence>
<dbReference type="InterPro" id="IPR026275">
    <property type="entry name" value="Glyoxalase/dOase/EhpR"/>
</dbReference>
<dbReference type="PANTHER" id="PTHR36113">
    <property type="entry name" value="LYASE, PUTATIVE-RELATED-RELATED"/>
    <property type="match status" value="1"/>
</dbReference>
<gene>
    <name evidence="2" type="ORF">ACFOY1_04260</name>
</gene>
<accession>A0ABV8NUQ1</accession>
<protein>
    <submittedName>
        <fullName evidence="2">VOC family protein</fullName>
    </submittedName>
</protein>
<dbReference type="Proteomes" id="UP001595848">
    <property type="component" value="Unassembled WGS sequence"/>
</dbReference>
<dbReference type="InterPro" id="IPR004360">
    <property type="entry name" value="Glyas_Fos-R_dOase_dom"/>
</dbReference>
<dbReference type="PANTHER" id="PTHR36113:SF3">
    <property type="entry name" value="SLL5075 PROTEIN"/>
    <property type="match status" value="1"/>
</dbReference>
<comment type="caution">
    <text evidence="2">The sequence shown here is derived from an EMBL/GenBank/DDBJ whole genome shotgun (WGS) entry which is preliminary data.</text>
</comment>
<dbReference type="InterPro" id="IPR037523">
    <property type="entry name" value="VOC_core"/>
</dbReference>
<evidence type="ECO:0000259" key="1">
    <source>
        <dbReference type="PROSITE" id="PS51819"/>
    </source>
</evidence>
<dbReference type="EMBL" id="JBHSBV010000001">
    <property type="protein sequence ID" value="MFC4200159.1"/>
    <property type="molecule type" value="Genomic_DNA"/>
</dbReference>
<organism evidence="2 3">
    <name type="scientific">Candidimonas humi</name>
    <dbReference type="NCBI Taxonomy" id="683355"/>
    <lineage>
        <taxon>Bacteria</taxon>
        <taxon>Pseudomonadati</taxon>
        <taxon>Pseudomonadota</taxon>
        <taxon>Betaproteobacteria</taxon>
        <taxon>Burkholderiales</taxon>
        <taxon>Alcaligenaceae</taxon>
        <taxon>Candidimonas</taxon>
    </lineage>
</organism>
<evidence type="ECO:0000313" key="3">
    <source>
        <dbReference type="Proteomes" id="UP001595848"/>
    </source>
</evidence>
<reference evidence="3" key="1">
    <citation type="journal article" date="2019" name="Int. J. Syst. Evol. Microbiol.">
        <title>The Global Catalogue of Microorganisms (GCM) 10K type strain sequencing project: providing services to taxonomists for standard genome sequencing and annotation.</title>
        <authorList>
            <consortium name="The Broad Institute Genomics Platform"/>
            <consortium name="The Broad Institute Genome Sequencing Center for Infectious Disease"/>
            <person name="Wu L."/>
            <person name="Ma J."/>
        </authorList>
    </citation>
    <scope>NUCLEOTIDE SEQUENCE [LARGE SCALE GENOMIC DNA]</scope>
    <source>
        <strain evidence="3">LMG 24813</strain>
    </source>
</reference>
<proteinExistence type="predicted"/>
<sequence>MPDLDRPVLDLNHAIIYVDSPERSARFYAQLLGLQAVEASPAFALFVFASGFKLGLWSRHTVEPAATPVGGSELAFAVDSDAEVDRLHAQWQRDGLAIIQPPLTMDFGYTYTAQDPDGHRLRVYCLHLE</sequence>
<dbReference type="Pfam" id="PF00903">
    <property type="entry name" value="Glyoxalase"/>
    <property type="match status" value="1"/>
</dbReference>
<keyword evidence="3" id="KW-1185">Reference proteome</keyword>